<evidence type="ECO:0000256" key="7">
    <source>
        <dbReference type="ARBA" id="ARBA00022833"/>
    </source>
</evidence>
<dbReference type="GO" id="GO:0005667">
    <property type="term" value="C:transcription regulator complex"/>
    <property type="evidence" value="ECO:0007669"/>
    <property type="project" value="TreeGrafter"/>
</dbReference>
<dbReference type="GO" id="GO:0000785">
    <property type="term" value="C:chromatin"/>
    <property type="evidence" value="ECO:0007669"/>
    <property type="project" value="TreeGrafter"/>
</dbReference>
<comment type="similarity">
    <text evidence="2">Belongs to the krueppel C2H2-type zinc-finger protein family.</text>
</comment>
<dbReference type="InterPro" id="IPR013087">
    <property type="entry name" value="Znf_C2H2_type"/>
</dbReference>
<evidence type="ECO:0000256" key="11">
    <source>
        <dbReference type="ARBA" id="ARBA00053345"/>
    </source>
</evidence>
<evidence type="ECO:0000256" key="5">
    <source>
        <dbReference type="ARBA" id="ARBA00022737"/>
    </source>
</evidence>
<evidence type="ECO:0000256" key="2">
    <source>
        <dbReference type="ARBA" id="ARBA00006991"/>
    </source>
</evidence>
<evidence type="ECO:0000259" key="14">
    <source>
        <dbReference type="PROSITE" id="PS50157"/>
    </source>
</evidence>
<feature type="non-terminal residue" evidence="15">
    <location>
        <position position="104"/>
    </location>
</feature>
<feature type="domain" description="C2H2-type" evidence="14">
    <location>
        <begin position="24"/>
        <end position="51"/>
    </location>
</feature>
<proteinExistence type="inferred from homology"/>
<keyword evidence="4" id="KW-0479">Metal-binding</keyword>
<dbReference type="Pfam" id="PF00096">
    <property type="entry name" value="zf-C2H2"/>
    <property type="match status" value="1"/>
</dbReference>
<keyword evidence="9" id="KW-0539">Nucleus</keyword>
<feature type="compositionally biased region" description="Basic and acidic residues" evidence="13">
    <location>
        <begin position="63"/>
        <end position="79"/>
    </location>
</feature>
<protein>
    <recommendedName>
        <fullName evidence="10">Protein krueppel</fullName>
    </recommendedName>
</protein>
<dbReference type="Gene3D" id="3.30.160.60">
    <property type="entry name" value="Classic Zinc Finger"/>
    <property type="match status" value="2"/>
</dbReference>
<gene>
    <name evidence="15" type="ORF">MNOR_LOCUS41931</name>
</gene>
<dbReference type="GO" id="GO:0035282">
    <property type="term" value="P:segmentation"/>
    <property type="evidence" value="ECO:0007669"/>
    <property type="project" value="UniProtKB-KW"/>
</dbReference>
<sequence length="104" mass="12133">MAQVFSKDANLKAHLRIHTGEQPYQCSHCDKTFTQKGNLKSHTRTHTTETSYQFKLRRAKGSKKSETDNLSEPKVKKEQNDFENCDTDNLFEPKIEVKEEQILF</sequence>
<organism evidence="15 16">
    <name type="scientific">Meganyctiphanes norvegica</name>
    <name type="common">Northern krill</name>
    <name type="synonym">Thysanopoda norvegica</name>
    <dbReference type="NCBI Taxonomy" id="48144"/>
    <lineage>
        <taxon>Eukaryota</taxon>
        <taxon>Metazoa</taxon>
        <taxon>Ecdysozoa</taxon>
        <taxon>Arthropoda</taxon>
        <taxon>Crustacea</taxon>
        <taxon>Multicrustacea</taxon>
        <taxon>Malacostraca</taxon>
        <taxon>Eumalacostraca</taxon>
        <taxon>Eucarida</taxon>
        <taxon>Euphausiacea</taxon>
        <taxon>Euphausiidae</taxon>
        <taxon>Meganyctiphanes</taxon>
    </lineage>
</organism>
<dbReference type="PROSITE" id="PS50157">
    <property type="entry name" value="ZINC_FINGER_C2H2_2"/>
    <property type="match status" value="2"/>
</dbReference>
<feature type="domain" description="C2H2-type" evidence="14">
    <location>
        <begin position="1"/>
        <end position="23"/>
    </location>
</feature>
<keyword evidence="3" id="KW-0302">Gap protein</keyword>
<name>A0AAV2SV96_MEGNR</name>
<keyword evidence="5" id="KW-0677">Repeat</keyword>
<evidence type="ECO:0000256" key="6">
    <source>
        <dbReference type="ARBA" id="ARBA00022771"/>
    </source>
</evidence>
<dbReference type="SUPFAM" id="SSF57667">
    <property type="entry name" value="beta-beta-alpha zinc fingers"/>
    <property type="match status" value="1"/>
</dbReference>
<dbReference type="EMBL" id="CAXKWB010180055">
    <property type="protein sequence ID" value="CAL4253790.1"/>
    <property type="molecule type" value="Genomic_DNA"/>
</dbReference>
<dbReference type="PANTHER" id="PTHR14003">
    <property type="entry name" value="TRANSCRIPTIONAL REPRESSOR PROTEIN YY"/>
    <property type="match status" value="1"/>
</dbReference>
<evidence type="ECO:0000313" key="15">
    <source>
        <dbReference type="EMBL" id="CAL4253790.1"/>
    </source>
</evidence>
<dbReference type="Proteomes" id="UP001497623">
    <property type="component" value="Unassembled WGS sequence"/>
</dbReference>
<keyword evidence="3" id="KW-0217">Developmental protein</keyword>
<comment type="subcellular location">
    <subcellularLocation>
        <location evidence="1">Nucleus</location>
    </subcellularLocation>
</comment>
<dbReference type="InterPro" id="IPR036236">
    <property type="entry name" value="Znf_C2H2_sf"/>
</dbReference>
<evidence type="ECO:0000313" key="16">
    <source>
        <dbReference type="Proteomes" id="UP001497623"/>
    </source>
</evidence>
<accession>A0AAV2SV96</accession>
<evidence type="ECO:0000256" key="10">
    <source>
        <dbReference type="ARBA" id="ARBA00023843"/>
    </source>
</evidence>
<dbReference type="GO" id="GO:0000978">
    <property type="term" value="F:RNA polymerase II cis-regulatory region sequence-specific DNA binding"/>
    <property type="evidence" value="ECO:0007669"/>
    <property type="project" value="TreeGrafter"/>
</dbReference>
<keyword evidence="8" id="KW-0238">DNA-binding</keyword>
<keyword evidence="16" id="KW-1185">Reference proteome</keyword>
<keyword evidence="6 12" id="KW-0863">Zinc-finger</keyword>
<dbReference type="GO" id="GO:0000981">
    <property type="term" value="F:DNA-binding transcription factor activity, RNA polymerase II-specific"/>
    <property type="evidence" value="ECO:0007669"/>
    <property type="project" value="TreeGrafter"/>
</dbReference>
<comment type="function">
    <text evidence="11">Krueppel is a gap class segmentation protein.</text>
</comment>
<keyword evidence="7" id="KW-0862">Zinc</keyword>
<dbReference type="PROSITE" id="PS00028">
    <property type="entry name" value="ZINC_FINGER_C2H2_1"/>
    <property type="match status" value="1"/>
</dbReference>
<evidence type="ECO:0000256" key="1">
    <source>
        <dbReference type="ARBA" id="ARBA00004123"/>
    </source>
</evidence>
<evidence type="ECO:0000256" key="8">
    <source>
        <dbReference type="ARBA" id="ARBA00023125"/>
    </source>
</evidence>
<evidence type="ECO:0000256" key="12">
    <source>
        <dbReference type="PROSITE-ProRule" id="PRU00042"/>
    </source>
</evidence>
<evidence type="ECO:0000256" key="9">
    <source>
        <dbReference type="ARBA" id="ARBA00023242"/>
    </source>
</evidence>
<dbReference type="SMART" id="SM00355">
    <property type="entry name" value="ZnF_C2H2"/>
    <property type="match status" value="1"/>
</dbReference>
<dbReference type="FunFam" id="3.30.160.60:FF:001954">
    <property type="entry name" value="Zinc finger protein 787"/>
    <property type="match status" value="1"/>
</dbReference>
<dbReference type="GO" id="GO:0031519">
    <property type="term" value="C:PcG protein complex"/>
    <property type="evidence" value="ECO:0007669"/>
    <property type="project" value="TreeGrafter"/>
</dbReference>
<feature type="region of interest" description="Disordered" evidence="13">
    <location>
        <begin position="37"/>
        <end position="79"/>
    </location>
</feature>
<comment type="caution">
    <text evidence="15">The sequence shown here is derived from an EMBL/GenBank/DDBJ whole genome shotgun (WGS) entry which is preliminary data.</text>
</comment>
<reference evidence="15 16" key="1">
    <citation type="submission" date="2024-05" db="EMBL/GenBank/DDBJ databases">
        <authorList>
            <person name="Wallberg A."/>
        </authorList>
    </citation>
    <scope>NUCLEOTIDE SEQUENCE [LARGE SCALE GENOMIC DNA]</scope>
</reference>
<evidence type="ECO:0000256" key="4">
    <source>
        <dbReference type="ARBA" id="ARBA00022723"/>
    </source>
</evidence>
<evidence type="ECO:0000256" key="13">
    <source>
        <dbReference type="SAM" id="MobiDB-lite"/>
    </source>
</evidence>
<dbReference type="AlphaFoldDB" id="A0AAV2SV96"/>
<dbReference type="GO" id="GO:0008270">
    <property type="term" value="F:zinc ion binding"/>
    <property type="evidence" value="ECO:0007669"/>
    <property type="project" value="UniProtKB-KW"/>
</dbReference>
<dbReference type="PANTHER" id="PTHR14003:SF23">
    <property type="entry name" value="ZINC FINGER PROTEIN 143"/>
    <property type="match status" value="1"/>
</dbReference>
<evidence type="ECO:0000256" key="3">
    <source>
        <dbReference type="ARBA" id="ARBA00022492"/>
    </source>
</evidence>